<dbReference type="EMBL" id="CP006650">
    <property type="protein sequence ID" value="AGT07956.1"/>
    <property type="molecule type" value="Genomic_DNA"/>
</dbReference>
<keyword evidence="1" id="KW-0472">Membrane</keyword>
<organism evidence="2 3">
    <name type="scientific">Paracoccus aminophilus JCM 7686</name>
    <dbReference type="NCBI Taxonomy" id="1367847"/>
    <lineage>
        <taxon>Bacteria</taxon>
        <taxon>Pseudomonadati</taxon>
        <taxon>Pseudomonadota</taxon>
        <taxon>Alphaproteobacteria</taxon>
        <taxon>Rhodobacterales</taxon>
        <taxon>Paracoccaceae</taxon>
        <taxon>Paracoccus</taxon>
    </lineage>
</organism>
<keyword evidence="1" id="KW-0812">Transmembrane</keyword>
<feature type="transmembrane region" description="Helical" evidence="1">
    <location>
        <begin position="6"/>
        <end position="23"/>
    </location>
</feature>
<feature type="transmembrane region" description="Helical" evidence="1">
    <location>
        <begin position="131"/>
        <end position="148"/>
    </location>
</feature>
<evidence type="ECO:0000313" key="2">
    <source>
        <dbReference type="EMBL" id="AGT07956.1"/>
    </source>
</evidence>
<feature type="transmembrane region" description="Helical" evidence="1">
    <location>
        <begin position="65"/>
        <end position="84"/>
    </location>
</feature>
<feature type="transmembrane region" description="Helical" evidence="1">
    <location>
        <begin position="89"/>
        <end position="111"/>
    </location>
</feature>
<dbReference type="STRING" id="1367847.JCM7686_0847"/>
<reference evidence="2 3" key="1">
    <citation type="journal article" date="2014" name="BMC Genomics">
        <title>Architecture and functions of a multipartite genome of the methylotrophic bacterium Paracoccus aminophilus JCM 7686, containing primary and secondary chromids.</title>
        <authorList>
            <person name="Dziewit L."/>
            <person name="Czarnecki J."/>
            <person name="Wibberg D."/>
            <person name="Radlinska M."/>
            <person name="Mrozek P."/>
            <person name="Szymczak M."/>
            <person name="Schluter A."/>
            <person name="Puhler A."/>
            <person name="Bartosik D."/>
        </authorList>
    </citation>
    <scope>NUCLEOTIDE SEQUENCE [LARGE SCALE GENOMIC DNA]</scope>
    <source>
        <strain evidence="2">JCM 7686</strain>
    </source>
</reference>
<keyword evidence="1" id="KW-1133">Transmembrane helix</keyword>
<dbReference type="RefSeq" id="WP_020949595.1">
    <property type="nucleotide sequence ID" value="NC_022041.1"/>
</dbReference>
<sequence>MLRPVLIGLGAFIAAFLALYTLLRPEIDMLDPRAPSIWWAALLAGGVVAGLFWSDPRRPAKLWRVIGVAALLTLLAAGLLIVFLTSTVLLVQVIAIGFAVLGDILTGGAYGMADELQRDFRVNCPLLASDLAVALAISLVGLGIGLGLRQIRRIGP</sequence>
<gene>
    <name evidence="2" type="ORF">JCM7686_0847</name>
</gene>
<dbReference type="HOGENOM" id="CLU_1684877_0_0_5"/>
<proteinExistence type="predicted"/>
<dbReference type="PATRIC" id="fig|1367847.3.peg.807"/>
<dbReference type="AlphaFoldDB" id="S5YRT1"/>
<feature type="transmembrane region" description="Helical" evidence="1">
    <location>
        <begin position="35"/>
        <end position="53"/>
    </location>
</feature>
<keyword evidence="3" id="KW-1185">Reference proteome</keyword>
<name>S5YRT1_PARAH</name>
<accession>S5YRT1</accession>
<evidence type="ECO:0000313" key="3">
    <source>
        <dbReference type="Proteomes" id="UP000015480"/>
    </source>
</evidence>
<evidence type="ECO:0000256" key="1">
    <source>
        <dbReference type="SAM" id="Phobius"/>
    </source>
</evidence>
<dbReference type="KEGG" id="pami:JCM7686_0847"/>
<dbReference type="Proteomes" id="UP000015480">
    <property type="component" value="Chromosome"/>
</dbReference>
<protein>
    <submittedName>
        <fullName evidence="2">Uncharacterized protein</fullName>
    </submittedName>
</protein>